<accession>A0A1Y1Q9D9</accession>
<organism evidence="2 3">
    <name type="scientific">Thiothrix lacustris</name>
    <dbReference type="NCBI Taxonomy" id="525917"/>
    <lineage>
        <taxon>Bacteria</taxon>
        <taxon>Pseudomonadati</taxon>
        <taxon>Pseudomonadota</taxon>
        <taxon>Gammaproteobacteria</taxon>
        <taxon>Thiotrichales</taxon>
        <taxon>Thiotrichaceae</taxon>
        <taxon>Thiothrix</taxon>
    </lineage>
</organism>
<dbReference type="Proteomes" id="UP000192491">
    <property type="component" value="Unassembled WGS sequence"/>
</dbReference>
<dbReference type="Gene3D" id="3.40.30.10">
    <property type="entry name" value="Glutaredoxin"/>
    <property type="match status" value="1"/>
</dbReference>
<dbReference type="InterPro" id="IPR012336">
    <property type="entry name" value="Thioredoxin-like_fold"/>
</dbReference>
<evidence type="ECO:0000259" key="1">
    <source>
        <dbReference type="PROSITE" id="PS51352"/>
    </source>
</evidence>
<gene>
    <name evidence="2" type="ORF">BWK73_48815</name>
</gene>
<proteinExistence type="predicted"/>
<comment type="caution">
    <text evidence="2">The sequence shown here is derived from an EMBL/GenBank/DDBJ whole genome shotgun (WGS) entry which is preliminary data.</text>
</comment>
<evidence type="ECO:0000313" key="3">
    <source>
        <dbReference type="Proteomes" id="UP000192491"/>
    </source>
</evidence>
<protein>
    <recommendedName>
        <fullName evidence="1">Thioredoxin domain-containing protein</fullName>
    </recommendedName>
</protein>
<dbReference type="PROSITE" id="PS51352">
    <property type="entry name" value="THIOREDOXIN_2"/>
    <property type="match status" value="1"/>
</dbReference>
<dbReference type="AlphaFoldDB" id="A0A1Y1Q9D9"/>
<feature type="domain" description="Thioredoxin" evidence="1">
    <location>
        <begin position="20"/>
        <end position="158"/>
    </location>
</feature>
<dbReference type="Pfam" id="PF13098">
    <property type="entry name" value="Thioredoxin_2"/>
    <property type="match status" value="1"/>
</dbReference>
<sequence>MNFMRKQRHFVTRSLLTVVVGWLLLAPPIWAESTIPLASDLNALQQEMQRQGLPLLLAFRADYCGFCRKLETEHLEPMVRSGQYDTRILIRRFDIDSDQTVIDFNGNRISAEAFAERYQASLTPTLLFLDAEGKEVAERLLGYNSPDFYGAYLEQAISTAQHAVKK</sequence>
<dbReference type="InterPro" id="IPR013766">
    <property type="entry name" value="Thioredoxin_domain"/>
</dbReference>
<reference evidence="2 3" key="1">
    <citation type="submission" date="2017-01" db="EMBL/GenBank/DDBJ databases">
        <title>Novel large sulfur bacteria in the metagenomes of groundwater-fed chemosynthetic microbial mats in the Lake Huron basin.</title>
        <authorList>
            <person name="Sharrar A.M."/>
            <person name="Flood B.E."/>
            <person name="Bailey J.V."/>
            <person name="Jones D.S."/>
            <person name="Biddanda B."/>
            <person name="Ruberg S.A."/>
            <person name="Marcus D.N."/>
            <person name="Dick G.J."/>
        </authorList>
    </citation>
    <scope>NUCLEOTIDE SEQUENCE [LARGE SCALE GENOMIC DNA]</scope>
    <source>
        <strain evidence="2">A8</strain>
    </source>
</reference>
<evidence type="ECO:0000313" key="2">
    <source>
        <dbReference type="EMBL" id="OQX00310.1"/>
    </source>
</evidence>
<name>A0A1Y1Q9D9_9GAMM</name>
<dbReference type="EMBL" id="MTEJ01000658">
    <property type="protein sequence ID" value="OQX00310.1"/>
    <property type="molecule type" value="Genomic_DNA"/>
</dbReference>
<dbReference type="InterPro" id="IPR036249">
    <property type="entry name" value="Thioredoxin-like_sf"/>
</dbReference>
<dbReference type="SUPFAM" id="SSF52833">
    <property type="entry name" value="Thioredoxin-like"/>
    <property type="match status" value="1"/>
</dbReference>